<name>A0A9N9N8K1_9GLOM</name>
<keyword evidence="2" id="KW-1185">Reference proteome</keyword>
<gene>
    <name evidence="1" type="ORF">ALEPTO_LOCUS11954</name>
</gene>
<evidence type="ECO:0000313" key="1">
    <source>
        <dbReference type="EMBL" id="CAG8712419.1"/>
    </source>
</evidence>
<dbReference type="AlphaFoldDB" id="A0A9N9N8K1"/>
<evidence type="ECO:0000313" key="2">
    <source>
        <dbReference type="Proteomes" id="UP000789508"/>
    </source>
</evidence>
<proteinExistence type="predicted"/>
<reference evidence="1" key="1">
    <citation type="submission" date="2021-06" db="EMBL/GenBank/DDBJ databases">
        <authorList>
            <person name="Kallberg Y."/>
            <person name="Tangrot J."/>
            <person name="Rosling A."/>
        </authorList>
    </citation>
    <scope>NUCLEOTIDE SEQUENCE</scope>
    <source>
        <strain evidence="1">FL130A</strain>
    </source>
</reference>
<organism evidence="1 2">
    <name type="scientific">Ambispora leptoticha</name>
    <dbReference type="NCBI Taxonomy" id="144679"/>
    <lineage>
        <taxon>Eukaryota</taxon>
        <taxon>Fungi</taxon>
        <taxon>Fungi incertae sedis</taxon>
        <taxon>Mucoromycota</taxon>
        <taxon>Glomeromycotina</taxon>
        <taxon>Glomeromycetes</taxon>
        <taxon>Archaeosporales</taxon>
        <taxon>Ambisporaceae</taxon>
        <taxon>Ambispora</taxon>
    </lineage>
</organism>
<accession>A0A9N9N8K1</accession>
<sequence length="43" mass="4786">NTSFVSTLERTSQLNQVFLSILSSFGNLKAVLWTVPQTPMLIC</sequence>
<comment type="caution">
    <text evidence="1">The sequence shown here is derived from an EMBL/GenBank/DDBJ whole genome shotgun (WGS) entry which is preliminary data.</text>
</comment>
<protein>
    <submittedName>
        <fullName evidence="1">6818_t:CDS:1</fullName>
    </submittedName>
</protein>
<dbReference type="Proteomes" id="UP000789508">
    <property type="component" value="Unassembled WGS sequence"/>
</dbReference>
<dbReference type="EMBL" id="CAJVPS010023019">
    <property type="protein sequence ID" value="CAG8712419.1"/>
    <property type="molecule type" value="Genomic_DNA"/>
</dbReference>
<feature type="non-terminal residue" evidence="1">
    <location>
        <position position="1"/>
    </location>
</feature>